<dbReference type="EMBL" id="FOQU01000004">
    <property type="protein sequence ID" value="SFI89461.1"/>
    <property type="molecule type" value="Genomic_DNA"/>
</dbReference>
<proteinExistence type="predicted"/>
<feature type="region of interest" description="Disordered" evidence="2">
    <location>
        <begin position="195"/>
        <end position="214"/>
    </location>
</feature>
<reference evidence="4 5" key="1">
    <citation type="submission" date="2016-10" db="EMBL/GenBank/DDBJ databases">
        <authorList>
            <person name="de Groot N.N."/>
        </authorList>
    </citation>
    <scope>NUCLEOTIDE SEQUENCE [LARGE SCALE GENOMIC DNA]</scope>
    <source>
        <strain evidence="4 5">LMG 23650</strain>
    </source>
</reference>
<dbReference type="GO" id="GO:0010134">
    <property type="term" value="P:sulfate assimilation via adenylyl sulfate reduction"/>
    <property type="evidence" value="ECO:0007669"/>
    <property type="project" value="TreeGrafter"/>
</dbReference>
<dbReference type="RefSeq" id="WP_170275676.1">
    <property type="nucleotide sequence ID" value="NZ_CP041743.1"/>
</dbReference>
<dbReference type="GO" id="GO:0004781">
    <property type="term" value="F:sulfate adenylyltransferase (ATP) activity"/>
    <property type="evidence" value="ECO:0007669"/>
    <property type="project" value="TreeGrafter"/>
</dbReference>
<dbReference type="Gene3D" id="3.40.50.300">
    <property type="entry name" value="P-loop containing nucleotide triphosphate hydrolases"/>
    <property type="match status" value="1"/>
</dbReference>
<dbReference type="CDD" id="cd02027">
    <property type="entry name" value="APSK"/>
    <property type="match status" value="1"/>
</dbReference>
<evidence type="ECO:0000259" key="3">
    <source>
        <dbReference type="Pfam" id="PF01583"/>
    </source>
</evidence>
<feature type="domain" description="APS kinase" evidence="3">
    <location>
        <begin position="17"/>
        <end position="161"/>
    </location>
</feature>
<dbReference type="PANTHER" id="PTHR42700:SF1">
    <property type="entry name" value="SULFATE ADENYLYLTRANSFERASE"/>
    <property type="match status" value="1"/>
</dbReference>
<dbReference type="InterPro" id="IPR059117">
    <property type="entry name" value="APS_kinase_dom"/>
</dbReference>
<evidence type="ECO:0000256" key="2">
    <source>
        <dbReference type="SAM" id="MobiDB-lite"/>
    </source>
</evidence>
<gene>
    <name evidence="4" type="ORF">SAMN05192543_104614</name>
</gene>
<dbReference type="InterPro" id="IPR027417">
    <property type="entry name" value="P-loop_NTPase"/>
</dbReference>
<evidence type="ECO:0000256" key="1">
    <source>
        <dbReference type="ARBA" id="ARBA00022679"/>
    </source>
</evidence>
<dbReference type="PANTHER" id="PTHR42700">
    <property type="entry name" value="SULFATE ADENYLYLTRANSFERASE"/>
    <property type="match status" value="1"/>
</dbReference>
<dbReference type="InterPro" id="IPR050512">
    <property type="entry name" value="Sulf_AdTrans/APS_kinase"/>
</dbReference>
<dbReference type="STRING" id="420953.SAMN05192543_104614"/>
<dbReference type="GO" id="GO:0005524">
    <property type="term" value="F:ATP binding"/>
    <property type="evidence" value="ECO:0007669"/>
    <property type="project" value="InterPro"/>
</dbReference>
<dbReference type="GO" id="GO:0004020">
    <property type="term" value="F:adenylylsulfate kinase activity"/>
    <property type="evidence" value="ECO:0007669"/>
    <property type="project" value="UniProtKB-EC"/>
</dbReference>
<dbReference type="SUPFAM" id="SSF52540">
    <property type="entry name" value="P-loop containing nucleoside triphosphate hydrolases"/>
    <property type="match status" value="1"/>
</dbReference>
<keyword evidence="1" id="KW-0808">Transferase</keyword>
<evidence type="ECO:0000313" key="5">
    <source>
        <dbReference type="Proteomes" id="UP000199548"/>
    </source>
</evidence>
<name>A0A1I3LXE9_9BURK</name>
<dbReference type="Proteomes" id="UP000199548">
    <property type="component" value="Unassembled WGS sequence"/>
</dbReference>
<keyword evidence="4" id="KW-0418">Kinase</keyword>
<keyword evidence="5" id="KW-1185">Reference proteome</keyword>
<accession>A0A1I3LXE9</accession>
<evidence type="ECO:0000313" key="4">
    <source>
        <dbReference type="EMBL" id="SFI89461.1"/>
    </source>
</evidence>
<organism evidence="4 5">
    <name type="scientific">Paraburkholderia megapolitana</name>
    <dbReference type="NCBI Taxonomy" id="420953"/>
    <lineage>
        <taxon>Bacteria</taxon>
        <taxon>Pseudomonadati</taxon>
        <taxon>Pseudomonadota</taxon>
        <taxon>Betaproteobacteria</taxon>
        <taxon>Burkholderiales</taxon>
        <taxon>Burkholderiaceae</taxon>
        <taxon>Paraburkholderia</taxon>
    </lineage>
</organism>
<dbReference type="GO" id="GO:0019379">
    <property type="term" value="P:sulfate assimilation, phosphoadenylyl sulfate reduction by phosphoadenylyl-sulfate reductase (thioredoxin)"/>
    <property type="evidence" value="ECO:0007669"/>
    <property type="project" value="TreeGrafter"/>
</dbReference>
<dbReference type="GO" id="GO:0005737">
    <property type="term" value="C:cytoplasm"/>
    <property type="evidence" value="ECO:0007669"/>
    <property type="project" value="TreeGrafter"/>
</dbReference>
<dbReference type="Pfam" id="PF01583">
    <property type="entry name" value="APS_kinase"/>
    <property type="match status" value="1"/>
</dbReference>
<sequence>MSRSAPYCHTPSAIAPVLWLTGVRGAGKSRIASGVQVRLVAFGAQAVVLDGDTIRSGLSEDLGYDPDAQTENIRRIAHCADLLSRQAVIPIVVAIAPLASHRRLAREIIGDAYFEIFVDTPPPVDPTSARSPHTQDDPGRVAQLADGFDRYERPGRPDLVVSRFDLSTIDAIETIMRRVPPVLWISEPDEAASTGKAAGLDLGRDPMRKLPLSN</sequence>
<protein>
    <submittedName>
        <fullName evidence="4">Adenylylsulfate kinase</fullName>
    </submittedName>
</protein>
<dbReference type="AlphaFoldDB" id="A0A1I3LXE9"/>